<dbReference type="Gene3D" id="3.40.190.10">
    <property type="entry name" value="Periplasmic binding protein-like II"/>
    <property type="match status" value="2"/>
</dbReference>
<dbReference type="PROSITE" id="PS51257">
    <property type="entry name" value="PROKAR_LIPOPROTEIN"/>
    <property type="match status" value="1"/>
</dbReference>
<dbReference type="CDD" id="cd13530">
    <property type="entry name" value="PBP2_peptides_like"/>
    <property type="match status" value="1"/>
</dbReference>
<dbReference type="SUPFAM" id="SSF53850">
    <property type="entry name" value="Periplasmic binding protein-like II"/>
    <property type="match status" value="1"/>
</dbReference>
<keyword evidence="7" id="KW-1185">Reference proteome</keyword>
<dbReference type="AlphaFoldDB" id="A0A5S4GUR2"/>
<proteinExistence type="inferred from homology"/>
<sequence>MNPRAYAVGLALLGLVSCAPLFHAAPSPPMVLRIGTYFDNPPFEFISGGAEAGFEIDLMKEIAARLGRRPEFVGTRWERILRETQEGRYDCIVGGITITPAREKILSWSAPYLTTTLSLVTDARRNPAIRGIGDLKGASVGVQAATTDYDVALRMRAEGEIGKVGVYPSTASRTPCATSAPAGSPR</sequence>
<dbReference type="GO" id="GO:0030313">
    <property type="term" value="C:cell envelope"/>
    <property type="evidence" value="ECO:0007669"/>
    <property type="project" value="UniProtKB-SubCell"/>
</dbReference>
<comment type="similarity">
    <text evidence="2">Belongs to the bacterial solute-binding protein 3 family.</text>
</comment>
<dbReference type="RefSeq" id="WP_138689324.1">
    <property type="nucleotide sequence ID" value="NZ_JBHSAZ010000107.1"/>
</dbReference>
<feature type="domain" description="Solute-binding protein family 3/N-terminal" evidence="5">
    <location>
        <begin position="32"/>
        <end position="126"/>
    </location>
</feature>
<dbReference type="PANTHER" id="PTHR35936:SF19">
    <property type="entry name" value="AMINO-ACID-BINDING PROTEIN YXEM-RELATED"/>
    <property type="match status" value="1"/>
</dbReference>
<dbReference type="OrthoDB" id="8454826at2"/>
<feature type="signal peptide" evidence="4">
    <location>
        <begin position="1"/>
        <end position="24"/>
    </location>
</feature>
<feature type="chain" id="PRO_5024412508" evidence="4">
    <location>
        <begin position="25"/>
        <end position="186"/>
    </location>
</feature>
<dbReference type="EMBL" id="VCKX01000022">
    <property type="protein sequence ID" value="TMR36695.1"/>
    <property type="molecule type" value="Genomic_DNA"/>
</dbReference>
<protein>
    <submittedName>
        <fullName evidence="6">Amino acid ABC transporter substrate-binding protein</fullName>
    </submittedName>
</protein>
<keyword evidence="3 4" id="KW-0732">Signal</keyword>
<evidence type="ECO:0000256" key="3">
    <source>
        <dbReference type="ARBA" id="ARBA00022729"/>
    </source>
</evidence>
<evidence type="ECO:0000313" key="7">
    <source>
        <dbReference type="Proteomes" id="UP000306628"/>
    </source>
</evidence>
<dbReference type="InterPro" id="IPR018313">
    <property type="entry name" value="SBP_3_CS"/>
</dbReference>
<evidence type="ECO:0000256" key="2">
    <source>
        <dbReference type="ARBA" id="ARBA00010333"/>
    </source>
</evidence>
<dbReference type="InterPro" id="IPR001638">
    <property type="entry name" value="Solute-binding_3/MltF_N"/>
</dbReference>
<evidence type="ECO:0000256" key="1">
    <source>
        <dbReference type="ARBA" id="ARBA00004196"/>
    </source>
</evidence>
<accession>A0A5S4GUR2</accession>
<evidence type="ECO:0000256" key="4">
    <source>
        <dbReference type="SAM" id="SignalP"/>
    </source>
</evidence>
<dbReference type="PROSITE" id="PS01039">
    <property type="entry name" value="SBP_BACTERIAL_3"/>
    <property type="match status" value="1"/>
</dbReference>
<comment type="caution">
    <text evidence="6">The sequence shown here is derived from an EMBL/GenBank/DDBJ whole genome shotgun (WGS) entry which is preliminary data.</text>
</comment>
<evidence type="ECO:0000259" key="5">
    <source>
        <dbReference type="Pfam" id="PF00497"/>
    </source>
</evidence>
<organism evidence="6 7">
    <name type="scientific">Nonomuraea zeae</name>
    <dbReference type="NCBI Taxonomy" id="1642303"/>
    <lineage>
        <taxon>Bacteria</taxon>
        <taxon>Bacillati</taxon>
        <taxon>Actinomycetota</taxon>
        <taxon>Actinomycetes</taxon>
        <taxon>Streptosporangiales</taxon>
        <taxon>Streptosporangiaceae</taxon>
        <taxon>Nonomuraea</taxon>
    </lineage>
</organism>
<gene>
    <name evidence="6" type="ORF">ETD85_09855</name>
</gene>
<dbReference type="Pfam" id="PF00497">
    <property type="entry name" value="SBP_bac_3"/>
    <property type="match status" value="1"/>
</dbReference>
<dbReference type="Proteomes" id="UP000306628">
    <property type="component" value="Unassembled WGS sequence"/>
</dbReference>
<dbReference type="PANTHER" id="PTHR35936">
    <property type="entry name" value="MEMBRANE-BOUND LYTIC MUREIN TRANSGLYCOSYLASE F"/>
    <property type="match status" value="1"/>
</dbReference>
<reference evidence="6 7" key="1">
    <citation type="submission" date="2019-05" db="EMBL/GenBank/DDBJ databases">
        <title>Draft genome sequence of Nonomuraea zeae DSM 100528.</title>
        <authorList>
            <person name="Saricaoglu S."/>
            <person name="Isik K."/>
        </authorList>
    </citation>
    <scope>NUCLEOTIDE SEQUENCE [LARGE SCALE GENOMIC DNA]</scope>
    <source>
        <strain evidence="6 7">DSM 100528</strain>
    </source>
</reference>
<comment type="subcellular location">
    <subcellularLocation>
        <location evidence="1">Cell envelope</location>
    </subcellularLocation>
</comment>
<evidence type="ECO:0000313" key="6">
    <source>
        <dbReference type="EMBL" id="TMR36695.1"/>
    </source>
</evidence>
<name>A0A5S4GUR2_9ACTN</name>